<comment type="caution">
    <text evidence="1">The sequence shown here is derived from an EMBL/GenBank/DDBJ whole genome shotgun (WGS) entry which is preliminary data.</text>
</comment>
<keyword evidence="2" id="KW-1185">Reference proteome</keyword>
<protein>
    <submittedName>
        <fullName evidence="1">Uncharacterized protein</fullName>
    </submittedName>
</protein>
<sequence>MIHTDSDLIQLIHTVIRVTWRVDSPQQCLLFIDELSKAFFFDKTTESLPPFLVNLRGLNKQTDTEELSVASTWTDFLVFDPFAGGERSGWAQGDGGVCRALLGFRNR</sequence>
<dbReference type="EMBL" id="JAFHDT010000018">
    <property type="protein sequence ID" value="KAI7796763.1"/>
    <property type="molecule type" value="Genomic_DNA"/>
</dbReference>
<name>A0A9W7THY6_TRIRA</name>
<evidence type="ECO:0000313" key="2">
    <source>
        <dbReference type="Proteomes" id="UP001059041"/>
    </source>
</evidence>
<accession>A0A9W7THY6</accession>
<dbReference type="Proteomes" id="UP001059041">
    <property type="component" value="Linkage Group LG18"/>
</dbReference>
<organism evidence="1 2">
    <name type="scientific">Triplophysa rosa</name>
    <name type="common">Cave loach</name>
    <dbReference type="NCBI Taxonomy" id="992332"/>
    <lineage>
        <taxon>Eukaryota</taxon>
        <taxon>Metazoa</taxon>
        <taxon>Chordata</taxon>
        <taxon>Craniata</taxon>
        <taxon>Vertebrata</taxon>
        <taxon>Euteleostomi</taxon>
        <taxon>Actinopterygii</taxon>
        <taxon>Neopterygii</taxon>
        <taxon>Teleostei</taxon>
        <taxon>Ostariophysi</taxon>
        <taxon>Cypriniformes</taxon>
        <taxon>Nemacheilidae</taxon>
        <taxon>Triplophysa</taxon>
    </lineage>
</organism>
<evidence type="ECO:0000313" key="1">
    <source>
        <dbReference type="EMBL" id="KAI7796763.1"/>
    </source>
</evidence>
<proteinExistence type="predicted"/>
<dbReference type="AlphaFoldDB" id="A0A9W7THY6"/>
<gene>
    <name evidence="1" type="ORF">IRJ41_005897</name>
</gene>
<reference evidence="1" key="1">
    <citation type="submission" date="2021-02" db="EMBL/GenBank/DDBJ databases">
        <title>Comparative genomics reveals that relaxation of natural selection precedes convergent phenotypic evolution of cavefish.</title>
        <authorList>
            <person name="Peng Z."/>
        </authorList>
    </citation>
    <scope>NUCLEOTIDE SEQUENCE</scope>
    <source>
        <tissue evidence="1">Muscle</tissue>
    </source>
</reference>